<comment type="caution">
    <text evidence="1">The sequence shown here is derived from an EMBL/GenBank/DDBJ whole genome shotgun (WGS) entry which is preliminary data.</text>
</comment>
<proteinExistence type="predicted"/>
<sequence length="227" mass="25242">MATKTLSNIEKDILSFLKAEFIENGYSRDHLRNGYEGPRLELLFKALTDHDRIDLDIAIDDLTSKGLIHTGPMEIIEFENDSPSIFIMPLLASKKEYANLTEKGYQSASNLKNNSRNWATVINNNNFHAPVSNAQFIAGNNNKQTLNVNSHNDNQSVHEILALLKKEGVHIDDVKQREVIEIVNEAEKGNGSNVKQLMSKVFHGISDSAIDVGKKILTGLLMQASGL</sequence>
<dbReference type="AlphaFoldDB" id="A0AAN3NW51"/>
<dbReference type="Proteomes" id="UP000854059">
    <property type="component" value="Unassembled WGS sequence"/>
</dbReference>
<dbReference type="RefSeq" id="WP_001461317.1">
    <property type="nucleotide sequence ID" value="NZ_BGGR01000020.1"/>
</dbReference>
<protein>
    <submittedName>
        <fullName evidence="1">Uncharacterized protein</fullName>
    </submittedName>
</protein>
<dbReference type="EMBL" id="AAVTXU010000070">
    <property type="protein sequence ID" value="EGE1989256.1"/>
    <property type="molecule type" value="Genomic_DNA"/>
</dbReference>
<evidence type="ECO:0000313" key="1">
    <source>
        <dbReference type="EMBL" id="EGE1989256.1"/>
    </source>
</evidence>
<reference evidence="1" key="1">
    <citation type="submission" date="2018-05" db="EMBL/GenBank/DDBJ databases">
        <authorList>
            <person name="Ashton P.M."/>
            <person name="Dallman T."/>
            <person name="Nair S."/>
            <person name="De Pinna E."/>
            <person name="Peters T."/>
            <person name="Grant K."/>
        </authorList>
    </citation>
    <scope>NUCLEOTIDE SEQUENCE</scope>
    <source>
        <strain evidence="1">412057</strain>
    </source>
</reference>
<gene>
    <name evidence="1" type="ORF">DL968_16805</name>
</gene>
<organism evidence="1 2">
    <name type="scientific">Escherichia coli</name>
    <dbReference type="NCBI Taxonomy" id="562"/>
    <lineage>
        <taxon>Bacteria</taxon>
        <taxon>Pseudomonadati</taxon>
        <taxon>Pseudomonadota</taxon>
        <taxon>Gammaproteobacteria</taxon>
        <taxon>Enterobacterales</taxon>
        <taxon>Enterobacteriaceae</taxon>
        <taxon>Escherichia</taxon>
    </lineage>
</organism>
<accession>A0AAN3NW51</accession>
<name>A0AAN3NW51_ECOLX</name>
<evidence type="ECO:0000313" key="2">
    <source>
        <dbReference type="Proteomes" id="UP000854059"/>
    </source>
</evidence>